<accession>A0A1E3QC23</accession>
<evidence type="ECO:0000313" key="1">
    <source>
        <dbReference type="EMBL" id="ODQ75221.1"/>
    </source>
</evidence>
<dbReference type="AlphaFoldDB" id="A0A1E3QC23"/>
<organism evidence="1 2">
    <name type="scientific">Lipomyces starkeyi NRRL Y-11557</name>
    <dbReference type="NCBI Taxonomy" id="675824"/>
    <lineage>
        <taxon>Eukaryota</taxon>
        <taxon>Fungi</taxon>
        <taxon>Dikarya</taxon>
        <taxon>Ascomycota</taxon>
        <taxon>Saccharomycotina</taxon>
        <taxon>Lipomycetes</taxon>
        <taxon>Lipomycetales</taxon>
        <taxon>Lipomycetaceae</taxon>
        <taxon>Lipomyces</taxon>
    </lineage>
</organism>
<gene>
    <name evidence="1" type="ORF">LIPSTDRAFT_103262</name>
</gene>
<reference evidence="1 2" key="1">
    <citation type="journal article" date="2016" name="Proc. Natl. Acad. Sci. U.S.A.">
        <title>Comparative genomics of biotechnologically important yeasts.</title>
        <authorList>
            <person name="Riley R."/>
            <person name="Haridas S."/>
            <person name="Wolfe K.H."/>
            <person name="Lopes M.R."/>
            <person name="Hittinger C.T."/>
            <person name="Goeker M."/>
            <person name="Salamov A.A."/>
            <person name="Wisecaver J.H."/>
            <person name="Long T.M."/>
            <person name="Calvey C.H."/>
            <person name="Aerts A.L."/>
            <person name="Barry K.W."/>
            <person name="Choi C."/>
            <person name="Clum A."/>
            <person name="Coughlan A.Y."/>
            <person name="Deshpande S."/>
            <person name="Douglass A.P."/>
            <person name="Hanson S.J."/>
            <person name="Klenk H.-P."/>
            <person name="LaButti K.M."/>
            <person name="Lapidus A."/>
            <person name="Lindquist E.A."/>
            <person name="Lipzen A.M."/>
            <person name="Meier-Kolthoff J.P."/>
            <person name="Ohm R.A."/>
            <person name="Otillar R.P."/>
            <person name="Pangilinan J.L."/>
            <person name="Peng Y."/>
            <person name="Rokas A."/>
            <person name="Rosa C.A."/>
            <person name="Scheuner C."/>
            <person name="Sibirny A.A."/>
            <person name="Slot J.C."/>
            <person name="Stielow J.B."/>
            <person name="Sun H."/>
            <person name="Kurtzman C.P."/>
            <person name="Blackwell M."/>
            <person name="Grigoriev I.V."/>
            <person name="Jeffries T.W."/>
        </authorList>
    </citation>
    <scope>NUCLEOTIDE SEQUENCE [LARGE SCALE GENOMIC DNA]</scope>
    <source>
        <strain evidence="1 2">NRRL Y-11557</strain>
    </source>
</reference>
<evidence type="ECO:0000313" key="2">
    <source>
        <dbReference type="Proteomes" id="UP000094385"/>
    </source>
</evidence>
<keyword evidence="2" id="KW-1185">Reference proteome</keyword>
<name>A0A1E3QC23_LIPST</name>
<proteinExistence type="predicted"/>
<sequence>MKATGCLYKVNNSNIEGYKQYLFYEGRFGAENLRKIIQRKTALSTTLYTVVAVVDQHAGHSNAVSSFMEPPVQALKKMLQTAQLRTARNSGVIGQASQRATQG</sequence>
<dbReference type="EMBL" id="KV454291">
    <property type="protein sequence ID" value="ODQ75221.1"/>
    <property type="molecule type" value="Genomic_DNA"/>
</dbReference>
<protein>
    <submittedName>
        <fullName evidence="1">Uncharacterized protein</fullName>
    </submittedName>
</protein>
<dbReference type="Proteomes" id="UP000094385">
    <property type="component" value="Unassembled WGS sequence"/>
</dbReference>